<feature type="compositionally biased region" description="Polar residues" evidence="1">
    <location>
        <begin position="297"/>
        <end position="308"/>
    </location>
</feature>
<dbReference type="AlphaFoldDB" id="A0ABD3S027"/>
<feature type="compositionally biased region" description="Low complexity" evidence="1">
    <location>
        <begin position="888"/>
        <end position="904"/>
    </location>
</feature>
<gene>
    <name evidence="3" type="ORF">ACHAXA_002674</name>
</gene>
<feature type="region of interest" description="Disordered" evidence="1">
    <location>
        <begin position="782"/>
        <end position="1000"/>
    </location>
</feature>
<accession>A0ABD3S027</accession>
<feature type="compositionally biased region" description="Low complexity" evidence="1">
    <location>
        <begin position="825"/>
        <end position="858"/>
    </location>
</feature>
<feature type="compositionally biased region" description="Low complexity" evidence="1">
    <location>
        <begin position="571"/>
        <end position="589"/>
    </location>
</feature>
<feature type="compositionally biased region" description="Polar residues" evidence="1">
    <location>
        <begin position="494"/>
        <end position="509"/>
    </location>
</feature>
<feature type="region of interest" description="Disordered" evidence="1">
    <location>
        <begin position="296"/>
        <end position="315"/>
    </location>
</feature>
<dbReference type="Proteomes" id="UP001530377">
    <property type="component" value="Unassembled WGS sequence"/>
</dbReference>
<feature type="compositionally biased region" description="Polar residues" evidence="1">
    <location>
        <begin position="799"/>
        <end position="824"/>
    </location>
</feature>
<evidence type="ECO:0000256" key="2">
    <source>
        <dbReference type="SAM" id="SignalP"/>
    </source>
</evidence>
<proteinExistence type="predicted"/>
<feature type="compositionally biased region" description="Low complexity" evidence="1">
    <location>
        <begin position="477"/>
        <end position="489"/>
    </location>
</feature>
<feature type="signal peptide" evidence="2">
    <location>
        <begin position="1"/>
        <end position="30"/>
    </location>
</feature>
<feature type="region of interest" description="Disordered" evidence="1">
    <location>
        <begin position="669"/>
        <end position="688"/>
    </location>
</feature>
<name>A0ABD3S027_9STRA</name>
<dbReference type="EMBL" id="JALLPB020000090">
    <property type="protein sequence ID" value="KAL3817807.1"/>
    <property type="molecule type" value="Genomic_DNA"/>
</dbReference>
<feature type="compositionally biased region" description="Gly residues" evidence="1">
    <location>
        <begin position="559"/>
        <end position="570"/>
    </location>
</feature>
<keyword evidence="4" id="KW-1185">Reference proteome</keyword>
<feature type="compositionally biased region" description="Low complexity" evidence="1">
    <location>
        <begin position="785"/>
        <end position="794"/>
    </location>
</feature>
<feature type="compositionally biased region" description="Polar residues" evidence="1">
    <location>
        <begin position="603"/>
        <end position="613"/>
    </location>
</feature>
<feature type="chain" id="PRO_5044794448" evidence="2">
    <location>
        <begin position="31"/>
        <end position="1000"/>
    </location>
</feature>
<sequence>MSRRSPAHLYLASWGSILLNTPLTINAAAAASTTRFSIPDLVKRKNRLLSEYSRYLQLGGWDGTGEFSISSIPPPTGLTEEQFDGCILDQVLADTNMDFELDKDEYLTFLYINSARNGYIFYSSDQDTFAELPLEFPMLFHSTACLCAYEEVGTQPPLDVDFGCCEGDNEHILVYDTAGLFGELSDEEYAYSSLFCAEAINLYPEFLVTAATITTAPTIAPSTGFPTTFEPSIAITDVPTTIFPTTIAPTTDPPSTVIPTASPSVKVTTLSPTEFVETDSPTAEVTTLSPTEFVETDSPTAAVTSPSPTEVVETDSPTAAVTTLSPTDVVETDSPTAVEAFPTISPVLETSSPTNTILFPTISPSVGTAPPVASVVETSSPTTTIVFPTVSPTVGTATVSPTSSPVIAVLTSSPTIASTSTDLAIEIQYDYNSDCGVTAEDVMSGNDGITLMEGFVTATEAIVVDILNSTYPRDENSSPTPSPVTTSVSGESLAPTTQSFNESEGTTLPTPSASSEESGGTSAPSSLGTATTSTIPTAASSGGASEGGSGATLVPTVGTFGGASEGGSGGTYAPTGLGTATTSTTPTAAGSGGASEGGSDATMSPTITGTSGTDATFLPAVLRSGSNSSKESFLRGATFHDKAAAEDPSAKTSENFPYSFIGMRTRVDEWPNPTDSDGRRRGSVVLQSGLRRRRHQSYDLAQQFQRRSRLLVYYTQMNPIVISDVEDVLDSCPSGSTCMKVTSTVTVTLEAGDDPDEVEEAIRSGFEQSIQDASFAQALPADTVSCPAGGDSSPAPSPVTTGVSGESLVPTTQSFNESEGTTLPTPSASSEESGGTSAPSSLGTATTSTIPTAASSGGASEGGSGATLVPTVGTFGEASEGGSGGTYAPTGLGTATTSTTPTAAGSGGASEGGSSGTLSPTLEGGSDATLAPTGLGTTASSSTSTIAASNETSDEGTPPLPSLALRNTGAGEGGEIPTYPTMMDMGSIHSKKSSLDSHPT</sequence>
<evidence type="ECO:0000313" key="3">
    <source>
        <dbReference type="EMBL" id="KAL3817807.1"/>
    </source>
</evidence>
<organism evidence="3 4">
    <name type="scientific">Cyclostephanos tholiformis</name>
    <dbReference type="NCBI Taxonomy" id="382380"/>
    <lineage>
        <taxon>Eukaryota</taxon>
        <taxon>Sar</taxon>
        <taxon>Stramenopiles</taxon>
        <taxon>Ochrophyta</taxon>
        <taxon>Bacillariophyta</taxon>
        <taxon>Coscinodiscophyceae</taxon>
        <taxon>Thalassiosirophycidae</taxon>
        <taxon>Stephanodiscales</taxon>
        <taxon>Stephanodiscaceae</taxon>
        <taxon>Cyclostephanos</taxon>
    </lineage>
</organism>
<feature type="compositionally biased region" description="Gly residues" evidence="1">
    <location>
        <begin position="905"/>
        <end position="915"/>
    </location>
</feature>
<protein>
    <submittedName>
        <fullName evidence="3">Uncharacterized protein</fullName>
    </submittedName>
</protein>
<feature type="compositionally biased region" description="Low complexity" evidence="1">
    <location>
        <begin position="928"/>
        <end position="951"/>
    </location>
</feature>
<keyword evidence="2" id="KW-0732">Signal</keyword>
<comment type="caution">
    <text evidence="3">The sequence shown here is derived from an EMBL/GenBank/DDBJ whole genome shotgun (WGS) entry which is preliminary data.</text>
</comment>
<evidence type="ECO:0000313" key="4">
    <source>
        <dbReference type="Proteomes" id="UP001530377"/>
    </source>
</evidence>
<evidence type="ECO:0000256" key="1">
    <source>
        <dbReference type="SAM" id="MobiDB-lite"/>
    </source>
</evidence>
<feature type="compositionally biased region" description="Low complexity" evidence="1">
    <location>
        <begin position="510"/>
        <end position="543"/>
    </location>
</feature>
<reference evidence="3 4" key="1">
    <citation type="submission" date="2024-10" db="EMBL/GenBank/DDBJ databases">
        <title>Updated reference genomes for cyclostephanoid diatoms.</title>
        <authorList>
            <person name="Roberts W.R."/>
            <person name="Alverson A.J."/>
        </authorList>
    </citation>
    <scope>NUCLEOTIDE SEQUENCE [LARGE SCALE GENOMIC DNA]</scope>
    <source>
        <strain evidence="3 4">AJA228-03</strain>
    </source>
</reference>
<feature type="region of interest" description="Disordered" evidence="1">
    <location>
        <begin position="471"/>
        <end position="613"/>
    </location>
</feature>